<dbReference type="Proteomes" id="UP000594749">
    <property type="component" value="Chromosome"/>
</dbReference>
<keyword evidence="5" id="KW-1185">Reference proteome</keyword>
<feature type="transmembrane region" description="Helical" evidence="2">
    <location>
        <begin position="463"/>
        <end position="483"/>
    </location>
</feature>
<organism evidence="4 5">
    <name type="scientific">Campylobacter corcagiensis</name>
    <dbReference type="NCBI Taxonomy" id="1448857"/>
    <lineage>
        <taxon>Bacteria</taxon>
        <taxon>Pseudomonadati</taxon>
        <taxon>Campylobacterota</taxon>
        <taxon>Epsilonproteobacteria</taxon>
        <taxon>Campylobacterales</taxon>
        <taxon>Campylobacteraceae</taxon>
        <taxon>Campylobacter</taxon>
    </lineage>
</organism>
<evidence type="ECO:0000256" key="1">
    <source>
        <dbReference type="ARBA" id="ARBA00009670"/>
    </source>
</evidence>
<dbReference type="AlphaFoldDB" id="A0A7M1LFI7"/>
<keyword evidence="2" id="KW-0472">Membrane</keyword>
<dbReference type="InterPro" id="IPR011009">
    <property type="entry name" value="Kinase-like_dom_sf"/>
</dbReference>
<dbReference type="PROSITE" id="PS50011">
    <property type="entry name" value="PROTEIN_KINASE_DOM"/>
    <property type="match status" value="1"/>
</dbReference>
<dbReference type="Gene3D" id="1.10.510.10">
    <property type="entry name" value="Transferase(Phosphotransferase) domain 1"/>
    <property type="match status" value="1"/>
</dbReference>
<name>A0A7M1LFI7_9BACT</name>
<dbReference type="GO" id="GO:0005524">
    <property type="term" value="F:ATP binding"/>
    <property type="evidence" value="ECO:0007669"/>
    <property type="project" value="InterPro"/>
</dbReference>
<protein>
    <submittedName>
        <fullName evidence="4">AarF/ABC1/UbiB kinase family protein</fullName>
    </submittedName>
</protein>
<dbReference type="InterPro" id="IPR000719">
    <property type="entry name" value="Prot_kinase_dom"/>
</dbReference>
<dbReference type="Pfam" id="PF03109">
    <property type="entry name" value="ABC1"/>
    <property type="match status" value="1"/>
</dbReference>
<dbReference type="CDD" id="cd05121">
    <property type="entry name" value="ABC1_ADCK3-like"/>
    <property type="match status" value="1"/>
</dbReference>
<dbReference type="PANTHER" id="PTHR10566">
    <property type="entry name" value="CHAPERONE-ACTIVITY OF BC1 COMPLEX CABC1 -RELATED"/>
    <property type="match status" value="1"/>
</dbReference>
<dbReference type="PANTHER" id="PTHR10566:SF113">
    <property type="entry name" value="PROTEIN ACTIVITY OF BC1 COMPLEX KINASE 7, CHLOROPLASTIC"/>
    <property type="match status" value="1"/>
</dbReference>
<dbReference type="RefSeq" id="WP_025803528.1">
    <property type="nucleotide sequence ID" value="NZ_CP053842.1"/>
</dbReference>
<keyword evidence="4" id="KW-0808">Transferase</keyword>
<dbReference type="OrthoDB" id="9795390at2"/>
<comment type="similarity">
    <text evidence="1">Belongs to the protein kinase superfamily. ADCK protein kinase family.</text>
</comment>
<keyword evidence="2" id="KW-0812">Transmembrane</keyword>
<sequence length="506" mass="57765">MLKTPRFWLIFRLLLTFYLLIKRREKLIFLRPLKPSEISEAINTLGASFIKLAQVLASRSDFFPPEYTDELKKVHDKLPAMKNSDVLKVADTSKFAKFDMTPIASASIGQVHVAYLDDGTKLAVKLRRYGIKQRVKKDIAILRRYNALFRPLFSHYTKHSIEAVLSEFSDMILKEISFDRELANLQRFSKVYANSGVKFPRPYPELSNDSMLVMSFEDGFRFDDKENILKFGIDIRKVIKTLVLFYVDQMLVNGYFHADPHPGNLLITKDAKLVLLDFGMVKSVDNETRLAIIALLKAANEENYEKYILACKKLGISAYETPTALLAEFTEEFFAIFSNDNLDKTTMQDLAFSLMESSRKFPFKLPSEAIYILRASAIIEGLGTNYIENFNGVKDILPILVENIPRAVGVKETFVENIFDATDELLELIVAMKDGIYKISSGELETQISKLQLSYFKKAADEAISSFMISFTLIMSSFFLLLLDKGFEILASVLFLIGILRLLFKR</sequence>
<proteinExistence type="inferred from homology"/>
<dbReference type="InterPro" id="IPR004147">
    <property type="entry name" value="ABC1_dom"/>
</dbReference>
<dbReference type="SUPFAM" id="SSF56112">
    <property type="entry name" value="Protein kinase-like (PK-like)"/>
    <property type="match status" value="1"/>
</dbReference>
<evidence type="ECO:0000313" key="5">
    <source>
        <dbReference type="Proteomes" id="UP000594749"/>
    </source>
</evidence>
<evidence type="ECO:0000313" key="4">
    <source>
        <dbReference type="EMBL" id="QOQ87170.1"/>
    </source>
</evidence>
<keyword evidence="2" id="KW-1133">Transmembrane helix</keyword>
<feature type="domain" description="Protein kinase" evidence="3">
    <location>
        <begin position="97"/>
        <end position="456"/>
    </location>
</feature>
<evidence type="ECO:0000259" key="3">
    <source>
        <dbReference type="PROSITE" id="PS50011"/>
    </source>
</evidence>
<keyword evidence="4" id="KW-0418">Kinase</keyword>
<reference evidence="4 5" key="1">
    <citation type="submission" date="2020-10" db="EMBL/GenBank/DDBJ databases">
        <title>Campylobacter and Helicobacter PacBio genomes.</title>
        <authorList>
            <person name="Lane C."/>
        </authorList>
    </citation>
    <scope>NUCLEOTIDE SEQUENCE [LARGE SCALE GENOMIC DNA]</scope>
    <source>
        <strain evidence="4 5">2016D-0077</strain>
    </source>
</reference>
<evidence type="ECO:0000256" key="2">
    <source>
        <dbReference type="SAM" id="Phobius"/>
    </source>
</evidence>
<feature type="transmembrane region" description="Helical" evidence="2">
    <location>
        <begin position="6"/>
        <end position="21"/>
    </location>
</feature>
<dbReference type="GO" id="GO:0004672">
    <property type="term" value="F:protein kinase activity"/>
    <property type="evidence" value="ECO:0007669"/>
    <property type="project" value="InterPro"/>
</dbReference>
<dbReference type="InterPro" id="IPR050154">
    <property type="entry name" value="UbiB_kinase"/>
</dbReference>
<dbReference type="EMBL" id="CP063078">
    <property type="protein sequence ID" value="QOQ87170.1"/>
    <property type="molecule type" value="Genomic_DNA"/>
</dbReference>
<feature type="transmembrane region" description="Helical" evidence="2">
    <location>
        <begin position="489"/>
        <end position="504"/>
    </location>
</feature>
<gene>
    <name evidence="4" type="ORF">IMC76_08140</name>
</gene>
<accession>A0A7M1LFI7</accession>